<gene>
    <name evidence="2" type="ORF">F511_30531</name>
</gene>
<sequence>MDIPKIIEKPGMSNRFEVIIPDMGDRAHCPLHEFHIFTYQINMCLRLPIPHFRVDFCEHVTIIPLQLALNSFSFLLALGVLLRYFEVPISTYTLMQLVQYQYMYISLCSNDIPHLLSVSPNTHPLLLHPDKNEEQVEEEEQELFWGWRKIAYSKQGLQEANGAPAPFDDEWKEEPEEDPEEEEIEEIPVGEGEIMDE</sequence>
<keyword evidence="3" id="KW-1185">Reference proteome</keyword>
<evidence type="ECO:0000256" key="1">
    <source>
        <dbReference type="SAM" id="MobiDB-lite"/>
    </source>
</evidence>
<accession>A0A2Z7BGQ7</accession>
<feature type="region of interest" description="Disordered" evidence="1">
    <location>
        <begin position="157"/>
        <end position="197"/>
    </location>
</feature>
<dbReference type="AlphaFoldDB" id="A0A2Z7BGQ7"/>
<organism evidence="2 3">
    <name type="scientific">Dorcoceras hygrometricum</name>
    <dbReference type="NCBI Taxonomy" id="472368"/>
    <lineage>
        <taxon>Eukaryota</taxon>
        <taxon>Viridiplantae</taxon>
        <taxon>Streptophyta</taxon>
        <taxon>Embryophyta</taxon>
        <taxon>Tracheophyta</taxon>
        <taxon>Spermatophyta</taxon>
        <taxon>Magnoliopsida</taxon>
        <taxon>eudicotyledons</taxon>
        <taxon>Gunneridae</taxon>
        <taxon>Pentapetalae</taxon>
        <taxon>asterids</taxon>
        <taxon>lamiids</taxon>
        <taxon>Lamiales</taxon>
        <taxon>Gesneriaceae</taxon>
        <taxon>Didymocarpoideae</taxon>
        <taxon>Trichosporeae</taxon>
        <taxon>Loxocarpinae</taxon>
        <taxon>Dorcoceras</taxon>
    </lineage>
</organism>
<evidence type="ECO:0000313" key="2">
    <source>
        <dbReference type="EMBL" id="KZV31116.1"/>
    </source>
</evidence>
<protein>
    <submittedName>
        <fullName evidence="2">Uncharacterized protein</fullName>
    </submittedName>
</protein>
<name>A0A2Z7BGQ7_9LAMI</name>
<evidence type="ECO:0000313" key="3">
    <source>
        <dbReference type="Proteomes" id="UP000250235"/>
    </source>
</evidence>
<dbReference type="OrthoDB" id="1752359at2759"/>
<reference evidence="2 3" key="1">
    <citation type="journal article" date="2015" name="Proc. Natl. Acad. Sci. U.S.A.">
        <title>The resurrection genome of Boea hygrometrica: A blueprint for survival of dehydration.</title>
        <authorList>
            <person name="Xiao L."/>
            <person name="Yang G."/>
            <person name="Zhang L."/>
            <person name="Yang X."/>
            <person name="Zhao S."/>
            <person name="Ji Z."/>
            <person name="Zhou Q."/>
            <person name="Hu M."/>
            <person name="Wang Y."/>
            <person name="Chen M."/>
            <person name="Xu Y."/>
            <person name="Jin H."/>
            <person name="Xiao X."/>
            <person name="Hu G."/>
            <person name="Bao F."/>
            <person name="Hu Y."/>
            <person name="Wan P."/>
            <person name="Li L."/>
            <person name="Deng X."/>
            <person name="Kuang T."/>
            <person name="Xiang C."/>
            <person name="Zhu J.K."/>
            <person name="Oliver M.J."/>
            <person name="He Y."/>
        </authorList>
    </citation>
    <scope>NUCLEOTIDE SEQUENCE [LARGE SCALE GENOMIC DNA]</scope>
    <source>
        <strain evidence="3">cv. XS01</strain>
    </source>
</reference>
<dbReference type="Proteomes" id="UP000250235">
    <property type="component" value="Unassembled WGS sequence"/>
</dbReference>
<dbReference type="EMBL" id="KV007741">
    <property type="protein sequence ID" value="KZV31116.1"/>
    <property type="molecule type" value="Genomic_DNA"/>
</dbReference>
<proteinExistence type="predicted"/>
<feature type="compositionally biased region" description="Acidic residues" evidence="1">
    <location>
        <begin position="167"/>
        <end position="197"/>
    </location>
</feature>